<evidence type="ECO:0000313" key="2">
    <source>
        <dbReference type="EMBL" id="QBE97871.1"/>
    </source>
</evidence>
<accession>A0A4P6LYS3</accession>
<dbReference type="EMBL" id="CP035945">
    <property type="protein sequence ID" value="QBE97871.1"/>
    <property type="molecule type" value="Genomic_DNA"/>
</dbReference>
<evidence type="ECO:0000256" key="1">
    <source>
        <dbReference type="SAM" id="Phobius"/>
    </source>
</evidence>
<sequence>MKKGKYMLLAILLCLIFQAEIVRGDIIYEPSDFFWHIHSEQCVYRNRSYIVNGRGGRTSLYTSPTSFKKPSVLKNGDCYNVTYVYTDKKNNDWGYIDGNGKKGWVPLAYMYPVYDSTSFKEEYESRLTKENGELEIQAGDIVYEWNYPGSENPYGMEIDSETTIYYGPVFKDEDGHSWGNVGYLFGNRDFWICIDEPWNGDLPRREISTEIPEPPESIQREYGIFYIIVVFGLIAAVIYSTKSLIKKFYGKIPENGRKDQ</sequence>
<keyword evidence="1" id="KW-0472">Membrane</keyword>
<feature type="transmembrane region" description="Helical" evidence="1">
    <location>
        <begin position="222"/>
        <end position="241"/>
    </location>
</feature>
<organism evidence="2 3">
    <name type="scientific">Blautia producta</name>
    <dbReference type="NCBI Taxonomy" id="33035"/>
    <lineage>
        <taxon>Bacteria</taxon>
        <taxon>Bacillati</taxon>
        <taxon>Bacillota</taxon>
        <taxon>Clostridia</taxon>
        <taxon>Lachnospirales</taxon>
        <taxon>Lachnospiraceae</taxon>
        <taxon>Blautia</taxon>
    </lineage>
</organism>
<reference evidence="2 3" key="1">
    <citation type="submission" date="2019-01" db="EMBL/GenBank/DDBJ databases">
        <title>PMF-metabolizing Aryl O-demethylase.</title>
        <authorList>
            <person name="Kim M."/>
        </authorList>
    </citation>
    <scope>NUCLEOTIDE SEQUENCE [LARGE SCALE GENOMIC DNA]</scope>
    <source>
        <strain evidence="2 3">PMF1</strain>
    </source>
</reference>
<protein>
    <recommendedName>
        <fullName evidence="4">SH3 domain-containing protein</fullName>
    </recommendedName>
</protein>
<dbReference type="RefSeq" id="WP_130181491.1">
    <property type="nucleotide sequence ID" value="NZ_CP035945.1"/>
</dbReference>
<gene>
    <name evidence="2" type="ORF">PMF13cell1_03434</name>
</gene>
<evidence type="ECO:0000313" key="3">
    <source>
        <dbReference type="Proteomes" id="UP000289794"/>
    </source>
</evidence>
<keyword evidence="1" id="KW-1133">Transmembrane helix</keyword>
<dbReference type="Proteomes" id="UP000289794">
    <property type="component" value="Chromosome"/>
</dbReference>
<dbReference type="KEGG" id="bpro:PMF13cell1_03434"/>
<name>A0A4P6LYS3_9FIRM</name>
<proteinExistence type="predicted"/>
<evidence type="ECO:0008006" key="4">
    <source>
        <dbReference type="Google" id="ProtNLM"/>
    </source>
</evidence>
<keyword evidence="1" id="KW-0812">Transmembrane</keyword>
<dbReference type="AlphaFoldDB" id="A0A4P6LYS3"/>